<keyword evidence="3" id="KW-1185">Reference proteome</keyword>
<gene>
    <name evidence="2" type="ORF">B0T25DRAFT_634527</name>
</gene>
<protein>
    <submittedName>
        <fullName evidence="2">Uncharacterized protein</fullName>
    </submittedName>
</protein>
<evidence type="ECO:0000256" key="1">
    <source>
        <dbReference type="SAM" id="SignalP"/>
    </source>
</evidence>
<comment type="caution">
    <text evidence="2">The sequence shown here is derived from an EMBL/GenBank/DDBJ whole genome shotgun (WGS) entry which is preliminary data.</text>
</comment>
<name>A0AAJ0H8F7_9PEZI</name>
<feature type="signal peptide" evidence="1">
    <location>
        <begin position="1"/>
        <end position="23"/>
    </location>
</feature>
<reference evidence="2" key="1">
    <citation type="journal article" date="2023" name="Mol. Phylogenet. Evol.">
        <title>Genome-scale phylogeny and comparative genomics of the fungal order Sordariales.</title>
        <authorList>
            <person name="Hensen N."/>
            <person name="Bonometti L."/>
            <person name="Westerberg I."/>
            <person name="Brannstrom I.O."/>
            <person name="Guillou S."/>
            <person name="Cros-Aarteil S."/>
            <person name="Calhoun S."/>
            <person name="Haridas S."/>
            <person name="Kuo A."/>
            <person name="Mondo S."/>
            <person name="Pangilinan J."/>
            <person name="Riley R."/>
            <person name="LaButti K."/>
            <person name="Andreopoulos B."/>
            <person name="Lipzen A."/>
            <person name="Chen C."/>
            <person name="Yan M."/>
            <person name="Daum C."/>
            <person name="Ng V."/>
            <person name="Clum A."/>
            <person name="Steindorff A."/>
            <person name="Ohm R.A."/>
            <person name="Martin F."/>
            <person name="Silar P."/>
            <person name="Natvig D.O."/>
            <person name="Lalanne C."/>
            <person name="Gautier V."/>
            <person name="Ament-Velasquez S.L."/>
            <person name="Kruys A."/>
            <person name="Hutchinson M.I."/>
            <person name="Powell A.J."/>
            <person name="Barry K."/>
            <person name="Miller A.N."/>
            <person name="Grigoriev I.V."/>
            <person name="Debuchy R."/>
            <person name="Gladieux P."/>
            <person name="Hiltunen Thoren M."/>
            <person name="Johannesson H."/>
        </authorList>
    </citation>
    <scope>NUCLEOTIDE SEQUENCE</scope>
    <source>
        <strain evidence="2">CBS 955.72</strain>
    </source>
</reference>
<organism evidence="2 3">
    <name type="scientific">Lasiosphaeria hispida</name>
    <dbReference type="NCBI Taxonomy" id="260671"/>
    <lineage>
        <taxon>Eukaryota</taxon>
        <taxon>Fungi</taxon>
        <taxon>Dikarya</taxon>
        <taxon>Ascomycota</taxon>
        <taxon>Pezizomycotina</taxon>
        <taxon>Sordariomycetes</taxon>
        <taxon>Sordariomycetidae</taxon>
        <taxon>Sordariales</taxon>
        <taxon>Lasiosphaeriaceae</taxon>
        <taxon>Lasiosphaeria</taxon>
    </lineage>
</organism>
<dbReference type="EMBL" id="JAUIQD010000007">
    <property type="protein sequence ID" value="KAK3343418.1"/>
    <property type="molecule type" value="Genomic_DNA"/>
</dbReference>
<keyword evidence="1" id="KW-0732">Signal</keyword>
<dbReference type="Proteomes" id="UP001275084">
    <property type="component" value="Unassembled WGS sequence"/>
</dbReference>
<accession>A0AAJ0H8F7</accession>
<evidence type="ECO:0000313" key="2">
    <source>
        <dbReference type="EMBL" id="KAK3343418.1"/>
    </source>
</evidence>
<proteinExistence type="predicted"/>
<sequence>MAPLSTLITTLLSPISAIPTTRAACVPGQTLPSLWTIPSITIVYTPDELLRPGNATFTLTNTAAATTETIHCPLRFNSLCELAGTPADKDLHLWLQVNLQVASLTINYPWACDGVVGSYVAGMAEVVLECPEESLDDGLVCVGGSGRVDGSVVLPEGQVLVSEGGIQKREEVRQDGMQLGKRGLAPPYERNDGKGNVGGWAARNYLVAGEWEGGAGQV</sequence>
<feature type="chain" id="PRO_5042511861" evidence="1">
    <location>
        <begin position="24"/>
        <end position="218"/>
    </location>
</feature>
<dbReference type="AlphaFoldDB" id="A0AAJ0H8F7"/>
<evidence type="ECO:0000313" key="3">
    <source>
        <dbReference type="Proteomes" id="UP001275084"/>
    </source>
</evidence>
<reference evidence="2" key="2">
    <citation type="submission" date="2023-06" db="EMBL/GenBank/DDBJ databases">
        <authorList>
            <consortium name="Lawrence Berkeley National Laboratory"/>
            <person name="Haridas S."/>
            <person name="Hensen N."/>
            <person name="Bonometti L."/>
            <person name="Westerberg I."/>
            <person name="Brannstrom I.O."/>
            <person name="Guillou S."/>
            <person name="Cros-Aarteil S."/>
            <person name="Calhoun S."/>
            <person name="Kuo A."/>
            <person name="Mondo S."/>
            <person name="Pangilinan J."/>
            <person name="Riley R."/>
            <person name="Labutti K."/>
            <person name="Andreopoulos B."/>
            <person name="Lipzen A."/>
            <person name="Chen C."/>
            <person name="Yanf M."/>
            <person name="Daum C."/>
            <person name="Ng V."/>
            <person name="Clum A."/>
            <person name="Steindorff A."/>
            <person name="Ohm R."/>
            <person name="Martin F."/>
            <person name="Silar P."/>
            <person name="Natvig D."/>
            <person name="Lalanne C."/>
            <person name="Gautier V."/>
            <person name="Ament-Velasquez S.L."/>
            <person name="Kruys A."/>
            <person name="Hutchinson M.I."/>
            <person name="Powell A.J."/>
            <person name="Barry K."/>
            <person name="Miller A.N."/>
            <person name="Grigoriev I.V."/>
            <person name="Debuchy R."/>
            <person name="Gladieux P."/>
            <person name="Thoren M.H."/>
            <person name="Johannesson H."/>
        </authorList>
    </citation>
    <scope>NUCLEOTIDE SEQUENCE</scope>
    <source>
        <strain evidence="2">CBS 955.72</strain>
    </source>
</reference>